<dbReference type="EnsemblMetazoa" id="CLYHEMT023868.1">
    <property type="protein sequence ID" value="CLYHEMP023868.1"/>
    <property type="gene ID" value="CLYHEMG023868"/>
</dbReference>
<feature type="transmembrane region" description="Helical" evidence="5">
    <location>
        <begin position="138"/>
        <end position="158"/>
    </location>
</feature>
<accession>A0A7M5XJE3</accession>
<comment type="subcellular location">
    <subcellularLocation>
        <location evidence="1">Membrane</location>
        <topology evidence="1">Multi-pass membrane protein</topology>
    </subcellularLocation>
</comment>
<keyword evidence="4 5" id="KW-0472">Membrane</keyword>
<evidence type="ECO:0000259" key="6">
    <source>
        <dbReference type="Pfam" id="PF00892"/>
    </source>
</evidence>
<feature type="transmembrane region" description="Helical" evidence="5">
    <location>
        <begin position="165"/>
        <end position="183"/>
    </location>
</feature>
<evidence type="ECO:0000256" key="2">
    <source>
        <dbReference type="ARBA" id="ARBA00022692"/>
    </source>
</evidence>
<evidence type="ECO:0000256" key="3">
    <source>
        <dbReference type="ARBA" id="ARBA00022989"/>
    </source>
</evidence>
<dbReference type="PANTHER" id="PTHR22911">
    <property type="entry name" value="ACYL-MALONYL CONDENSING ENZYME-RELATED"/>
    <property type="match status" value="1"/>
</dbReference>
<keyword evidence="8" id="KW-1185">Reference proteome</keyword>
<dbReference type="Proteomes" id="UP000594262">
    <property type="component" value="Unplaced"/>
</dbReference>
<evidence type="ECO:0000313" key="7">
    <source>
        <dbReference type="EnsemblMetazoa" id="CLYHEMP023868.1"/>
    </source>
</evidence>
<feature type="transmembrane region" description="Helical" evidence="5">
    <location>
        <begin position="82"/>
        <end position="99"/>
    </location>
</feature>
<evidence type="ECO:0000313" key="8">
    <source>
        <dbReference type="Proteomes" id="UP000594262"/>
    </source>
</evidence>
<sequence>GSDHCDFQSLSFHSLNPFFVFFSGKKDFLGKKRSVAPMEKFDKLTVIIGITCSLLYALFFQIGDGLFKYTFNHSDVRVFEALLIRYIINLVIVSSNMLIEKISPIQSFTKTCYLVAAGILRLSCVIFLGMALKRLDMGTNAVIFGTLPAFCILFGWLLLKEKTKLSDMMYGLLSYVGVVLVVWERIETPKNDYYSYILGIVFSLCSVLSICFYCVVIKKITESTCLQVTLFYIHFTGLLILPFAPWIFGTSFVLIRSPLIFTYLLLGAGVSYFLCVICEVISLRCLNIALIMLLRNSEFVWAYSYDMIITHIFPNWIVIIGLLIVIVATSMIAVNMIYDIPYLATIKRWESKICKTV</sequence>
<feature type="transmembrane region" description="Helical" evidence="5">
    <location>
        <begin position="111"/>
        <end position="132"/>
    </location>
</feature>
<dbReference type="AlphaFoldDB" id="A0A7M5XJE3"/>
<dbReference type="InterPro" id="IPR000620">
    <property type="entry name" value="EamA_dom"/>
</dbReference>
<evidence type="ECO:0000256" key="1">
    <source>
        <dbReference type="ARBA" id="ARBA00004141"/>
    </source>
</evidence>
<protein>
    <recommendedName>
        <fullName evidence="6">EamA domain-containing protein</fullName>
    </recommendedName>
</protein>
<keyword evidence="3 5" id="KW-1133">Transmembrane helix</keyword>
<evidence type="ECO:0000256" key="4">
    <source>
        <dbReference type="ARBA" id="ARBA00023136"/>
    </source>
</evidence>
<dbReference type="InterPro" id="IPR037185">
    <property type="entry name" value="EmrE-like"/>
</dbReference>
<feature type="domain" description="EamA" evidence="6">
    <location>
        <begin position="48"/>
        <end position="182"/>
    </location>
</feature>
<name>A0A7M5XJE3_9CNID</name>
<feature type="transmembrane region" description="Helical" evidence="5">
    <location>
        <begin position="228"/>
        <end position="248"/>
    </location>
</feature>
<keyword evidence="2 5" id="KW-0812">Transmembrane</keyword>
<feature type="transmembrane region" description="Helical" evidence="5">
    <location>
        <begin position="260"/>
        <end position="278"/>
    </location>
</feature>
<feature type="transmembrane region" description="Helical" evidence="5">
    <location>
        <begin position="195"/>
        <end position="216"/>
    </location>
</feature>
<dbReference type="GO" id="GO:0016020">
    <property type="term" value="C:membrane"/>
    <property type="evidence" value="ECO:0007669"/>
    <property type="project" value="UniProtKB-SubCell"/>
</dbReference>
<reference evidence="7" key="1">
    <citation type="submission" date="2021-01" db="UniProtKB">
        <authorList>
            <consortium name="EnsemblMetazoa"/>
        </authorList>
    </citation>
    <scope>IDENTIFICATION</scope>
</reference>
<feature type="transmembrane region" description="Helical" evidence="5">
    <location>
        <begin position="316"/>
        <end position="338"/>
    </location>
</feature>
<dbReference type="PANTHER" id="PTHR22911:SF6">
    <property type="entry name" value="SOLUTE CARRIER FAMILY 35 MEMBER G1"/>
    <property type="match status" value="1"/>
</dbReference>
<dbReference type="Gene3D" id="1.10.3730.20">
    <property type="match status" value="1"/>
</dbReference>
<evidence type="ECO:0000256" key="5">
    <source>
        <dbReference type="SAM" id="Phobius"/>
    </source>
</evidence>
<proteinExistence type="predicted"/>
<organism evidence="7 8">
    <name type="scientific">Clytia hemisphaerica</name>
    <dbReference type="NCBI Taxonomy" id="252671"/>
    <lineage>
        <taxon>Eukaryota</taxon>
        <taxon>Metazoa</taxon>
        <taxon>Cnidaria</taxon>
        <taxon>Hydrozoa</taxon>
        <taxon>Hydroidolina</taxon>
        <taxon>Leptothecata</taxon>
        <taxon>Obeliida</taxon>
        <taxon>Clytiidae</taxon>
        <taxon>Clytia</taxon>
    </lineage>
</organism>
<feature type="transmembrane region" description="Helical" evidence="5">
    <location>
        <begin position="41"/>
        <end position="62"/>
    </location>
</feature>
<dbReference type="SUPFAM" id="SSF103481">
    <property type="entry name" value="Multidrug resistance efflux transporter EmrE"/>
    <property type="match status" value="1"/>
</dbReference>
<dbReference type="Pfam" id="PF00892">
    <property type="entry name" value="EamA"/>
    <property type="match status" value="1"/>
</dbReference>